<reference evidence="2" key="1">
    <citation type="submission" date="2017-09" db="EMBL/GenBank/DDBJ databases">
        <title>Depth-based differentiation of microbial function through sediment-hosted aquifers and enrichment of novel symbionts in the deep terrestrial subsurface.</title>
        <authorList>
            <person name="Probst A.J."/>
            <person name="Ladd B."/>
            <person name="Jarett J.K."/>
            <person name="Geller-Mcgrath D.E."/>
            <person name="Sieber C.M.K."/>
            <person name="Emerson J.B."/>
            <person name="Anantharaman K."/>
            <person name="Thomas B.C."/>
            <person name="Malmstrom R."/>
            <person name="Stieglmeier M."/>
            <person name="Klingl A."/>
            <person name="Woyke T."/>
            <person name="Ryan C.M."/>
            <person name="Banfield J.F."/>
        </authorList>
    </citation>
    <scope>NUCLEOTIDE SEQUENCE [LARGE SCALE GENOMIC DNA]</scope>
</reference>
<evidence type="ECO:0000313" key="1">
    <source>
        <dbReference type="EMBL" id="PJE59888.1"/>
    </source>
</evidence>
<protein>
    <recommendedName>
        <fullName evidence="3">Restriction endonuclease</fullName>
    </recommendedName>
</protein>
<comment type="caution">
    <text evidence="1">The sequence shown here is derived from an EMBL/GenBank/DDBJ whole genome shotgun (WGS) entry which is preliminary data.</text>
</comment>
<sequence>MNTELAKTISLYATKPHKELANFLLDKSKDELIALLNTLITTYINDKNSSLLREYIVVSLAGYKPTEQKIGYNGFKQSTDIGGKIACEAKPQNLNTADNKIRKNKKRLNGGGNFTDYTHKRFRKDKKENPNMLIAGFVDGELLYVIEFPFKTPSFLRKIKEQLKKRFPKGDKLGEFLRSAIFDFRHYKNSRNLKIIFLEKERLQKHKNNLTLNFFNFLLRKLRNETNK</sequence>
<evidence type="ECO:0008006" key="3">
    <source>
        <dbReference type="Google" id="ProtNLM"/>
    </source>
</evidence>
<proteinExistence type="predicted"/>
<accession>A0A2M8KJ14</accession>
<organism evidence="1 2">
    <name type="scientific">Candidatus Portnoybacteria bacterium CG10_big_fil_rev_8_21_14_0_10_44_7</name>
    <dbReference type="NCBI Taxonomy" id="1974816"/>
    <lineage>
        <taxon>Bacteria</taxon>
        <taxon>Candidatus Portnoyibacteriota</taxon>
    </lineage>
</organism>
<gene>
    <name evidence="1" type="ORF">COU85_01260</name>
</gene>
<dbReference type="AlphaFoldDB" id="A0A2M8KJ14"/>
<evidence type="ECO:0000313" key="2">
    <source>
        <dbReference type="Proteomes" id="UP000231086"/>
    </source>
</evidence>
<dbReference type="EMBL" id="PFEA01000024">
    <property type="protein sequence ID" value="PJE59888.1"/>
    <property type="molecule type" value="Genomic_DNA"/>
</dbReference>
<dbReference type="Proteomes" id="UP000231086">
    <property type="component" value="Unassembled WGS sequence"/>
</dbReference>
<name>A0A2M8KJ14_9BACT</name>